<reference evidence="2" key="1">
    <citation type="submission" date="2016-11" db="UniProtKB">
        <authorList>
            <consortium name="WormBaseParasite"/>
        </authorList>
    </citation>
    <scope>IDENTIFICATION</scope>
    <source>
        <strain evidence="2">KR3021</strain>
    </source>
</reference>
<evidence type="ECO:0000313" key="2">
    <source>
        <dbReference type="WBParaSite" id="RSKR_0000437400.1"/>
    </source>
</evidence>
<protein>
    <submittedName>
        <fullName evidence="2">tRNA-synt_2 domain-containing protein</fullName>
    </submittedName>
</protein>
<dbReference type="Proteomes" id="UP000095286">
    <property type="component" value="Unplaced"/>
</dbReference>
<organism evidence="1 2">
    <name type="scientific">Rhabditophanes sp. KR3021</name>
    <dbReference type="NCBI Taxonomy" id="114890"/>
    <lineage>
        <taxon>Eukaryota</taxon>
        <taxon>Metazoa</taxon>
        <taxon>Ecdysozoa</taxon>
        <taxon>Nematoda</taxon>
        <taxon>Chromadorea</taxon>
        <taxon>Rhabditida</taxon>
        <taxon>Tylenchina</taxon>
        <taxon>Panagrolaimomorpha</taxon>
        <taxon>Strongyloidoidea</taxon>
        <taxon>Alloionematidae</taxon>
        <taxon>Rhabditophanes</taxon>
    </lineage>
</organism>
<proteinExistence type="predicted"/>
<dbReference type="WBParaSite" id="RSKR_0000437400.1">
    <property type="protein sequence ID" value="RSKR_0000437400.1"/>
    <property type="gene ID" value="RSKR_0000437400"/>
</dbReference>
<name>A0AC35TU26_9BILA</name>
<accession>A0AC35TU26</accession>
<evidence type="ECO:0000313" key="1">
    <source>
        <dbReference type="Proteomes" id="UP000095286"/>
    </source>
</evidence>
<sequence>MKLMKLPEQIPRALCEYFKNTSYTGNFSPTLEPTQVEDGSTLFALHYHTANLTPSLQLYFETLNTSLGDVSWITESYRAKKP</sequence>